<dbReference type="InterPro" id="IPR000210">
    <property type="entry name" value="BTB/POZ_dom"/>
</dbReference>
<dbReference type="InterPro" id="IPR011333">
    <property type="entry name" value="SKP1/BTB/POZ_sf"/>
</dbReference>
<keyword evidence="3" id="KW-1185">Reference proteome</keyword>
<gene>
    <name evidence="2" type="ORF">LSAA_2053</name>
</gene>
<accession>A0A7R8CDE1</accession>
<name>A0A7R8CDE1_LEPSM</name>
<dbReference type="Pfam" id="PF00651">
    <property type="entry name" value="BTB"/>
    <property type="match status" value="1"/>
</dbReference>
<evidence type="ECO:0000313" key="3">
    <source>
        <dbReference type="Proteomes" id="UP000675881"/>
    </source>
</evidence>
<dbReference type="EMBL" id="HG994580">
    <property type="protein sequence ID" value="CAF2775832.1"/>
    <property type="molecule type" value="Genomic_DNA"/>
</dbReference>
<dbReference type="SUPFAM" id="SSF54695">
    <property type="entry name" value="POZ domain"/>
    <property type="match status" value="1"/>
</dbReference>
<feature type="region of interest" description="Disordered" evidence="1">
    <location>
        <begin position="418"/>
        <end position="456"/>
    </location>
</feature>
<proteinExistence type="predicted"/>
<evidence type="ECO:0000313" key="2">
    <source>
        <dbReference type="EMBL" id="CAF2775832.1"/>
    </source>
</evidence>
<dbReference type="Proteomes" id="UP000675881">
    <property type="component" value="Chromosome 1"/>
</dbReference>
<protein>
    <submittedName>
        <fullName evidence="2">(salmon louse) hypothetical protein</fullName>
    </submittedName>
</protein>
<dbReference type="Gene3D" id="3.30.710.10">
    <property type="entry name" value="Potassium Channel Kv1.1, Chain A"/>
    <property type="match status" value="1"/>
</dbReference>
<feature type="compositionally biased region" description="Acidic residues" evidence="1">
    <location>
        <begin position="426"/>
        <end position="448"/>
    </location>
</feature>
<dbReference type="PROSITE" id="PS50097">
    <property type="entry name" value="BTB"/>
    <property type="match status" value="1"/>
</dbReference>
<organism evidence="2 3">
    <name type="scientific">Lepeophtheirus salmonis</name>
    <name type="common">Salmon louse</name>
    <name type="synonym">Caligus salmonis</name>
    <dbReference type="NCBI Taxonomy" id="72036"/>
    <lineage>
        <taxon>Eukaryota</taxon>
        <taxon>Metazoa</taxon>
        <taxon>Ecdysozoa</taxon>
        <taxon>Arthropoda</taxon>
        <taxon>Crustacea</taxon>
        <taxon>Multicrustacea</taxon>
        <taxon>Hexanauplia</taxon>
        <taxon>Copepoda</taxon>
        <taxon>Siphonostomatoida</taxon>
        <taxon>Caligidae</taxon>
        <taxon>Lepeophtheirus</taxon>
    </lineage>
</organism>
<evidence type="ECO:0000256" key="1">
    <source>
        <dbReference type="SAM" id="MobiDB-lite"/>
    </source>
</evidence>
<dbReference type="AlphaFoldDB" id="A0A7R8CDE1"/>
<dbReference type="SMART" id="SM00225">
    <property type="entry name" value="BTB"/>
    <property type="match status" value="1"/>
</dbReference>
<reference evidence="2" key="1">
    <citation type="submission" date="2021-02" db="EMBL/GenBank/DDBJ databases">
        <authorList>
            <person name="Bekaert M."/>
        </authorList>
    </citation>
    <scope>NUCLEOTIDE SEQUENCE</scope>
    <source>
        <strain evidence="2">IoA-00</strain>
    </source>
</reference>
<sequence>MVESRRVRILSKKPHGSFLLANIHRHNFNDVLLLCSGGPTGEKTFISSHRIILSSISPLLAAVLTEYSAFNHGDHEHPIVISLPDTDPKVMNFLLDFAYSGKKTTVPLKYLDGISETSKRLRIKYLENAIVKVERAPESLALFKSIKSPAAKKIEVKPLKEIKSKLSALVPHEQAPSAPAPAPPPPVFQPRKRTTKIRKVLIPKCTKGSTTTDLPIVDLEECKSEVLIKNDGSQVQVLRHPSSGLILQPVSQIPTHKESNHEYPIMTEQEILPQAPLTPHVGYQGSRVLVQKSRSITLNHDGEEIIHCDKDVNCEEYEGDHHHDEYDQDYHPHDGAHYVSNEEEIHNDEVIIDNYKDVSKEVVELDESFEETIVKDSEKDNIVTSDIIKQEEVHDDDVEEEKLIEAEDVEDVVEEIFDDDMRDRMEEGDELDSEEDMIYDDESGEEQLGENPCERR</sequence>